<dbReference type="InterPro" id="IPR039616">
    <property type="entry name" value="CLE1-4"/>
</dbReference>
<sequence>MTRLLPCFCVCLVVLLLAGSSPADPLSGRCPLHHHRRQLEDVDGGGGLQATATASTTAAVRPPQEIADLVVYGTSKRLSPGGSNPQHHH</sequence>
<organism evidence="9">
    <name type="scientific">Triticum aestivum</name>
    <name type="common">Wheat</name>
    <dbReference type="NCBI Taxonomy" id="4565"/>
    <lineage>
        <taxon>Eukaryota</taxon>
        <taxon>Viridiplantae</taxon>
        <taxon>Streptophyta</taxon>
        <taxon>Embryophyta</taxon>
        <taxon>Tracheophyta</taxon>
        <taxon>Spermatophyta</taxon>
        <taxon>Magnoliopsida</taxon>
        <taxon>Liliopsida</taxon>
        <taxon>Poales</taxon>
        <taxon>Poaceae</taxon>
        <taxon>BOP clade</taxon>
        <taxon>Pooideae</taxon>
        <taxon>Triticodae</taxon>
        <taxon>Triticeae</taxon>
        <taxon>Triticinae</taxon>
        <taxon>Triticum</taxon>
    </lineage>
</organism>
<evidence type="ECO:0000256" key="5">
    <source>
        <dbReference type="ARBA" id="ARBA00023180"/>
    </source>
</evidence>
<keyword evidence="3" id="KW-0964">Secreted</keyword>
<dbReference type="Gramene" id="TraesWEE_scaffold_061073_01G000400.1">
    <property type="protein sequence ID" value="TraesWEE_scaffold_061073_01G000400.1"/>
    <property type="gene ID" value="TraesWEE_scaffold_061073_01G000400"/>
</dbReference>
<dbReference type="Gramene" id="TraesNOR5D03G03220130.1">
    <property type="protein sequence ID" value="TraesNOR5D03G03220130.1.CDS1"/>
    <property type="gene ID" value="TraesNOR5D03G03220130"/>
</dbReference>
<evidence type="ECO:0000256" key="2">
    <source>
        <dbReference type="ARBA" id="ARBA00005416"/>
    </source>
</evidence>
<dbReference type="Gramene" id="TraesSTA5D03G03181600.1">
    <property type="protein sequence ID" value="TraesSTA5D03G03181600.1.CDS1"/>
    <property type="gene ID" value="TraesSTA5D03G03181600"/>
</dbReference>
<evidence type="ECO:0000256" key="3">
    <source>
        <dbReference type="ARBA" id="ARBA00022525"/>
    </source>
</evidence>
<dbReference type="PANTHER" id="PTHR33869:SF10">
    <property type="match status" value="1"/>
</dbReference>
<dbReference type="Gramene" id="TraesLAC5D03G03146350.1">
    <property type="protein sequence ID" value="TraesLAC5D03G03146350.1.CDS1"/>
    <property type="gene ID" value="TraesLAC5D03G03146350"/>
</dbReference>
<dbReference type="Gramene" id="TraesPARA_EIv1.0_1858870.1">
    <property type="protein sequence ID" value="TraesPARA_EIv1.0_1858870.1.CDS1"/>
    <property type="gene ID" value="TraesPARA_EIv1.0_1858870"/>
</dbReference>
<dbReference type="Gramene" id="TraesSYM5D03G03131290.1">
    <property type="protein sequence ID" value="TraesSYM5D03G03131290.1.CDS1"/>
    <property type="gene ID" value="TraesSYM5D03G03131290"/>
</dbReference>
<dbReference type="Gramene" id="TraesJAG5D03G03187900.1">
    <property type="protein sequence ID" value="TraesJAG5D03G03187900.1.CDS1"/>
    <property type="gene ID" value="TraesJAG5D03G03187900"/>
</dbReference>
<dbReference type="AlphaFoldDB" id="A0A3B6N058"/>
<dbReference type="Gramene" id="TraesCLE_scaffold_060145_01G000100.1">
    <property type="protein sequence ID" value="TraesCLE_scaffold_060145_01G000100.1"/>
    <property type="gene ID" value="TraesCLE_scaffold_060145_01G000100"/>
</dbReference>
<keyword evidence="10" id="KW-1185">Reference proteome</keyword>
<dbReference type="PANTHER" id="PTHR33869">
    <property type="entry name" value="CLAVATA3/ESR (CLE)-RELATED PROTEIN 3"/>
    <property type="match status" value="1"/>
</dbReference>
<dbReference type="GO" id="GO:0005576">
    <property type="term" value="C:extracellular region"/>
    <property type="evidence" value="ECO:0007669"/>
    <property type="project" value="UniProtKB-SubCell"/>
</dbReference>
<dbReference type="Gramene" id="TraesCS5D03G0934800.1">
    <property type="protein sequence ID" value="TraesCS5D03G0934800.1.CDS1"/>
    <property type="gene ID" value="TraesCS5D03G0934800"/>
</dbReference>
<dbReference type="Gramene" id="TraesMAC5D03G03189340.1">
    <property type="protein sequence ID" value="TraesMAC5D03G03189340.1.CDS1"/>
    <property type="gene ID" value="TraesMAC5D03G03189340"/>
</dbReference>
<reference evidence="9" key="1">
    <citation type="submission" date="2018-08" db="EMBL/GenBank/DDBJ databases">
        <authorList>
            <person name="Rossello M."/>
        </authorList>
    </citation>
    <scope>NUCLEOTIDE SEQUENCE [LARGE SCALE GENOMIC DNA]</scope>
    <source>
        <strain evidence="9">cv. Chinese Spring</strain>
    </source>
</reference>
<protein>
    <submittedName>
        <fullName evidence="9">Uncharacterized protein</fullName>
    </submittedName>
</protein>
<dbReference type="Gramene" id="TraesRN5D0100980800.1">
    <property type="protein sequence ID" value="TraesRN5D0100980800.1"/>
    <property type="gene ID" value="TraesRN5D0100980800"/>
</dbReference>
<evidence type="ECO:0000313" key="9">
    <source>
        <dbReference type="EnsemblPlants" id="TraesCS5D02G423900.1.cds1"/>
    </source>
</evidence>
<dbReference type="Gramene" id="TraesARI5D03G03144240.1">
    <property type="protein sequence ID" value="TraesARI5D03G03144240.1.CDS1"/>
    <property type="gene ID" value="TraesARI5D03G03144240"/>
</dbReference>
<keyword evidence="5" id="KW-0325">Glycoprotein</keyword>
<evidence type="ECO:0000256" key="8">
    <source>
        <dbReference type="SAM" id="SignalP"/>
    </source>
</evidence>
<proteinExistence type="inferred from homology"/>
<evidence type="ECO:0000313" key="10">
    <source>
        <dbReference type="Proteomes" id="UP000019116"/>
    </source>
</evidence>
<evidence type="ECO:0000256" key="6">
    <source>
        <dbReference type="ARBA" id="ARBA00023278"/>
    </source>
</evidence>
<comment type="similarity">
    <text evidence="2">Belongs to the CLV3/ESR signal peptide family.</text>
</comment>
<keyword evidence="4 8" id="KW-0732">Signal</keyword>
<dbReference type="GO" id="GO:0033612">
    <property type="term" value="F:receptor serine/threonine kinase binding"/>
    <property type="evidence" value="ECO:0000318"/>
    <property type="project" value="GO_Central"/>
</dbReference>
<dbReference type="Gramene" id="TraesCAD_scaffold_058158_01G000100.1">
    <property type="protein sequence ID" value="TraesCAD_scaffold_058158_01G000100.1"/>
    <property type="gene ID" value="TraesCAD_scaffold_058158_01G000100"/>
</dbReference>
<dbReference type="Gramene" id="TraesCS5D02G423900.1">
    <property type="protein sequence ID" value="TraesCS5D02G423900.1.cds1"/>
    <property type="gene ID" value="TraesCS5D02G423900"/>
</dbReference>
<reference evidence="9" key="2">
    <citation type="submission" date="2018-10" db="UniProtKB">
        <authorList>
            <consortium name="EnsemblPlants"/>
        </authorList>
    </citation>
    <scope>IDENTIFICATION</scope>
</reference>
<comment type="subcellular location">
    <subcellularLocation>
        <location evidence="1">Secreted</location>
    </subcellularLocation>
</comment>
<feature type="region of interest" description="Disordered" evidence="7">
    <location>
        <begin position="41"/>
        <end position="61"/>
    </location>
</feature>
<dbReference type="Gramene" id="TraesROB_scaffold_079231_01G000100.1">
    <property type="protein sequence ID" value="TraesROB_scaffold_079231_01G000100.1"/>
    <property type="gene ID" value="TraesROB_scaffold_079231_01G000100"/>
</dbReference>
<name>A0A3B6N058_WHEAT</name>
<dbReference type="OrthoDB" id="691169at2759"/>
<evidence type="ECO:0000256" key="4">
    <source>
        <dbReference type="ARBA" id="ARBA00022729"/>
    </source>
</evidence>
<dbReference type="Gramene" id="TraesLDM5D03G03195530.1">
    <property type="protein sequence ID" value="TraesLDM5D03G03195530.1.CDS1"/>
    <property type="gene ID" value="TraesLDM5D03G03195530"/>
</dbReference>
<feature type="signal peptide" evidence="8">
    <location>
        <begin position="1"/>
        <end position="23"/>
    </location>
</feature>
<feature type="compositionally biased region" description="Low complexity" evidence="7">
    <location>
        <begin position="50"/>
        <end position="59"/>
    </location>
</feature>
<feature type="chain" id="PRO_5043178031" evidence="8">
    <location>
        <begin position="24"/>
        <end position="89"/>
    </location>
</feature>
<accession>A0A3B6N058</accession>
<keyword evidence="6" id="KW-0379">Hydroxylation</keyword>
<dbReference type="Proteomes" id="UP000019116">
    <property type="component" value="Chromosome 5D"/>
</dbReference>
<evidence type="ECO:0000256" key="1">
    <source>
        <dbReference type="ARBA" id="ARBA00004613"/>
    </source>
</evidence>
<dbReference type="EnsemblPlants" id="TraesCS5D02G423900.1">
    <property type="protein sequence ID" value="TraesCS5D02G423900.1.cds1"/>
    <property type="gene ID" value="TraesCS5D02G423900"/>
</dbReference>
<dbReference type="Gramene" id="TraesJUL5D03G03215770.1">
    <property type="protein sequence ID" value="TraesJUL5D03G03215770.1.CDS1"/>
    <property type="gene ID" value="TraesJUL5D03G03215770"/>
</dbReference>
<evidence type="ECO:0000256" key="7">
    <source>
        <dbReference type="SAM" id="MobiDB-lite"/>
    </source>
</evidence>